<feature type="region of interest" description="Disordered" evidence="1">
    <location>
        <begin position="123"/>
        <end position="145"/>
    </location>
</feature>
<evidence type="ECO:0008006" key="4">
    <source>
        <dbReference type="Google" id="ProtNLM"/>
    </source>
</evidence>
<evidence type="ECO:0000313" key="2">
    <source>
        <dbReference type="EMBL" id="CAK1588222.1"/>
    </source>
</evidence>
<evidence type="ECO:0000256" key="1">
    <source>
        <dbReference type="SAM" id="MobiDB-lite"/>
    </source>
</evidence>
<dbReference type="Proteomes" id="UP001314205">
    <property type="component" value="Unassembled WGS sequence"/>
</dbReference>
<sequence length="1264" mass="143821">MDDSSSLKTDHKELNAVFDFIHKLEKSTFSTTLQHKNTVIKYTKLPDFDFDSKASWCHHNYSSKPRLRRLITLDDRSFETTRSLKQDLKVLPKMSNIYPKRKIITIEDEEDVNTVLKLSKDLKKSPTTRNSSKVIGTNKDERSCSQRTISRITNASQNAKESMQMQNIPKPQNINRLNEIIKQNSKQLNNNLISMSGSNKNKTFKDTSQNPKKHTENTSRISLSKNLIVSVESRKDASATRKKQCNEFRSSVSINKPSNPLQTKKSQHPQTRLKSAIDVTHKNKPVTVIHVPLDVKHQQVDVTENKTKNKIDTGTAVDSIIFKDTCVGTDPLPRKIDQITEISADIENFCKTIDNITQTHFVKEKFDSLDIPKVRLKNERKDLMKKGITNFYSASLPNLQTPSIDILPVKEDQKPCEPNFHKSSSYIIGRATLTYTTERKIDFHVVGKNEEIHGNYSPRSLTYPLNVVSVFKKEFRNRQCSDNPVSNNSKDKDKSAIDPHHSNNLNMVNCSYVSNNNKLVKPSDIISTIRVNNNLLQQSEFICEQFQRELNFIDSFFESLQYLERLSEKCFSDANINAWIYNKQFEVNESEYISNISKFENSTNVDDTETMASKSLCQLNLLIHNEQRRARDFLFVLKMQEDVLKDYIKSQMLWLEKKKKQDNIDISALKKKQRGALLKLQHECGEMQRMRKALLTLSEKRKIALMKTKKNIEMKLKNNVDVEQIIFGKKKLKRNTAGDRCIVPLKCFDLSSSGCEESTTSRHKSESPCFSAFPADEQLNSVIKNVTSAEKSIQTGDSILATELTNHQSPSIAAENCVVVDGGYLNILFHNLSPPHIFSSGKQYEVNEEALKNIVNSSNSQNNISKDRDVIEKFMDEIKNHETDGSSTPSTAHSLVEEFDQYYKSLGEEDKLSTNSPECEVVDCEIKDCEVQSEVNKDSCEHNNVSMISMDSNESMLEKLTNVYGIDNSYDCEPSVTSIENQPVGKEASGASVAGPLPVPAGAAAPVDTQPPDVPAWITSQASNNNLENTASDQVFSPNIAPIPYASPVLYEAEELRRQQLAIEREIKALEQQQCQLLVVREIPDKPPPPYTPPSESRTSKLPRMFLADSITEEKIQRHFVELANDIFDINDPFDAFVRDFCKENIKRQRSVLSDKPWDACNLLPQRPQPDTGQMVNKTYTELKEVLSGVTPTNISGVGSRRTDHIDDILFAEWRRCEPEWTSLHTDEAIVKNQLFESIFQKILEETVDEYKKVVCCVKTNKDK</sequence>
<feature type="compositionally biased region" description="Polar residues" evidence="1">
    <location>
        <begin position="196"/>
        <end position="210"/>
    </location>
</feature>
<name>A0AAV1L1G9_9NEOP</name>
<dbReference type="EMBL" id="CAVLGL010000082">
    <property type="protein sequence ID" value="CAK1588222.1"/>
    <property type="molecule type" value="Genomic_DNA"/>
</dbReference>
<feature type="region of interest" description="Disordered" evidence="1">
    <location>
        <begin position="196"/>
        <end position="222"/>
    </location>
</feature>
<keyword evidence="3" id="KW-1185">Reference proteome</keyword>
<comment type="caution">
    <text evidence="2">The sequence shown here is derived from an EMBL/GenBank/DDBJ whole genome shotgun (WGS) entry which is preliminary data.</text>
</comment>
<protein>
    <recommendedName>
        <fullName evidence="4">Centrosome-associated protein 350</fullName>
    </recommendedName>
</protein>
<feature type="compositionally biased region" description="Polar residues" evidence="1">
    <location>
        <begin position="247"/>
        <end position="270"/>
    </location>
</feature>
<organism evidence="2 3">
    <name type="scientific">Parnassius mnemosyne</name>
    <name type="common">clouded apollo</name>
    <dbReference type="NCBI Taxonomy" id="213953"/>
    <lineage>
        <taxon>Eukaryota</taxon>
        <taxon>Metazoa</taxon>
        <taxon>Ecdysozoa</taxon>
        <taxon>Arthropoda</taxon>
        <taxon>Hexapoda</taxon>
        <taxon>Insecta</taxon>
        <taxon>Pterygota</taxon>
        <taxon>Neoptera</taxon>
        <taxon>Endopterygota</taxon>
        <taxon>Lepidoptera</taxon>
        <taxon>Glossata</taxon>
        <taxon>Ditrysia</taxon>
        <taxon>Papilionoidea</taxon>
        <taxon>Papilionidae</taxon>
        <taxon>Parnassiinae</taxon>
        <taxon>Parnassini</taxon>
        <taxon>Parnassius</taxon>
        <taxon>Driopa</taxon>
    </lineage>
</organism>
<proteinExistence type="predicted"/>
<reference evidence="2 3" key="1">
    <citation type="submission" date="2023-11" db="EMBL/GenBank/DDBJ databases">
        <authorList>
            <person name="Hedman E."/>
            <person name="Englund M."/>
            <person name="Stromberg M."/>
            <person name="Nyberg Akerstrom W."/>
            <person name="Nylinder S."/>
            <person name="Jareborg N."/>
            <person name="Kallberg Y."/>
            <person name="Kronander E."/>
        </authorList>
    </citation>
    <scope>NUCLEOTIDE SEQUENCE [LARGE SCALE GENOMIC DNA]</scope>
</reference>
<feature type="region of interest" description="Disordered" evidence="1">
    <location>
        <begin position="479"/>
        <end position="502"/>
    </location>
</feature>
<evidence type="ECO:0000313" key="3">
    <source>
        <dbReference type="Proteomes" id="UP001314205"/>
    </source>
</evidence>
<dbReference type="AlphaFoldDB" id="A0AAV1L1G9"/>
<gene>
    <name evidence="2" type="ORF">PARMNEM_LOCUS8882</name>
</gene>
<accession>A0AAV1L1G9</accession>
<feature type="compositionally biased region" description="Basic and acidic residues" evidence="1">
    <location>
        <begin position="489"/>
        <end position="501"/>
    </location>
</feature>
<feature type="compositionally biased region" description="Polar residues" evidence="1">
    <location>
        <begin position="125"/>
        <end position="135"/>
    </location>
</feature>
<feature type="region of interest" description="Disordered" evidence="1">
    <location>
        <begin position="234"/>
        <end position="270"/>
    </location>
</feature>